<dbReference type="PANTHER" id="PTHR11012:SF30">
    <property type="entry name" value="PROTEIN KINASE-LIKE DOMAIN-CONTAINING"/>
    <property type="match status" value="1"/>
</dbReference>
<dbReference type="SUPFAM" id="SSF56112">
    <property type="entry name" value="Protein kinase-like (PK-like)"/>
    <property type="match status" value="1"/>
</dbReference>
<evidence type="ECO:0000313" key="1">
    <source>
        <dbReference type="EMBL" id="KAK7694080.1"/>
    </source>
</evidence>
<evidence type="ECO:0000313" key="2">
    <source>
        <dbReference type="Proteomes" id="UP001385951"/>
    </source>
</evidence>
<dbReference type="Proteomes" id="UP001385951">
    <property type="component" value="Unassembled WGS sequence"/>
</dbReference>
<comment type="caution">
    <text evidence="1">The sequence shown here is derived from an EMBL/GenBank/DDBJ whole genome shotgun (WGS) entry which is preliminary data.</text>
</comment>
<keyword evidence="2" id="KW-1185">Reference proteome</keyword>
<evidence type="ECO:0008006" key="3">
    <source>
        <dbReference type="Google" id="ProtNLM"/>
    </source>
</evidence>
<dbReference type="AlphaFoldDB" id="A0AAW0GLH4"/>
<accession>A0AAW0GLH4</accession>
<dbReference type="Gene3D" id="3.90.1200.10">
    <property type="match status" value="1"/>
</dbReference>
<dbReference type="Pfam" id="PF02958">
    <property type="entry name" value="EcKL"/>
    <property type="match status" value="1"/>
</dbReference>
<organism evidence="1 2">
    <name type="scientific">Cerrena zonata</name>
    <dbReference type="NCBI Taxonomy" id="2478898"/>
    <lineage>
        <taxon>Eukaryota</taxon>
        <taxon>Fungi</taxon>
        <taxon>Dikarya</taxon>
        <taxon>Basidiomycota</taxon>
        <taxon>Agaricomycotina</taxon>
        <taxon>Agaricomycetes</taxon>
        <taxon>Polyporales</taxon>
        <taxon>Cerrenaceae</taxon>
        <taxon>Cerrena</taxon>
    </lineage>
</organism>
<reference evidence="1 2" key="1">
    <citation type="submission" date="2022-09" db="EMBL/GenBank/DDBJ databases">
        <authorList>
            <person name="Palmer J.M."/>
        </authorList>
    </citation>
    <scope>NUCLEOTIDE SEQUENCE [LARGE SCALE GENOMIC DNA]</scope>
    <source>
        <strain evidence="1 2">DSM 7382</strain>
    </source>
</reference>
<sequence>MNAPVYAILNLTRMSSSRTSITNLLPSEFNLLSYTQLASLWSNYGHIYRLHLDSSSKQSDIPKTLILKAIHPPSSEDDPSESHLRKLLSYKVERWFYYHLAPRLLSSKAKVAQAYRTKLQLASGNLDEDDGNLLLEDLTTEFPIPAHGSLGKEGTVCVVDWLAGYHGTFFAIQSLEKLELVPPPNEFRQGDRVKGVWQRGTYYYLETRRDELSYVDENEYAWLMPWIERVNTAIGKENETWGTLLHGDVKGANILFNRSPYGSDHKSSKTATQNSPNTTLRAALYDFQYVGVGLPTLDLVYFMGTSIQSSLLSPSSELELLEHYHATLLEVINAQSLPAENDPYPFETFLRHWDLAIVDWYRFMAGWGFWGNDRWVGRRAKEIVKKWEDDPRTGPS</sequence>
<dbReference type="EMBL" id="JASBNA010000003">
    <property type="protein sequence ID" value="KAK7694080.1"/>
    <property type="molecule type" value="Genomic_DNA"/>
</dbReference>
<proteinExistence type="predicted"/>
<name>A0AAW0GLH4_9APHY</name>
<dbReference type="InterPro" id="IPR011009">
    <property type="entry name" value="Kinase-like_dom_sf"/>
</dbReference>
<dbReference type="PANTHER" id="PTHR11012">
    <property type="entry name" value="PROTEIN KINASE-LIKE DOMAIN-CONTAINING"/>
    <property type="match status" value="1"/>
</dbReference>
<gene>
    <name evidence="1" type="ORF">QCA50_003656</name>
</gene>
<dbReference type="InterPro" id="IPR004119">
    <property type="entry name" value="EcKL"/>
</dbReference>
<protein>
    <recommendedName>
        <fullName evidence="3">CHK kinase-like domain-containing protein</fullName>
    </recommendedName>
</protein>